<keyword evidence="2" id="KW-0326">Glycosidase</keyword>
<dbReference type="InterPro" id="IPR006047">
    <property type="entry name" value="GH13_cat_dom"/>
</dbReference>
<dbReference type="Pfam" id="PF00128">
    <property type="entry name" value="Alpha-amylase"/>
    <property type="match status" value="1"/>
</dbReference>
<proteinExistence type="predicted"/>
<dbReference type="InterPro" id="IPR014756">
    <property type="entry name" value="Ig_E-set"/>
</dbReference>
<dbReference type="Proteomes" id="UP000001982">
    <property type="component" value="Chromosome"/>
</dbReference>
<accession>Q12ML2</accession>
<dbReference type="EMBL" id="CP000302">
    <property type="protein sequence ID" value="ABE55314.1"/>
    <property type="molecule type" value="Genomic_DNA"/>
</dbReference>
<evidence type="ECO:0000259" key="4">
    <source>
        <dbReference type="SMART" id="SM00642"/>
    </source>
</evidence>
<evidence type="ECO:0000256" key="1">
    <source>
        <dbReference type="ARBA" id="ARBA00022801"/>
    </source>
</evidence>
<dbReference type="SUPFAM" id="SSF51445">
    <property type="entry name" value="(Trans)glycosidases"/>
    <property type="match status" value="1"/>
</dbReference>
<feature type="signal peptide" evidence="3">
    <location>
        <begin position="1"/>
        <end position="22"/>
    </location>
</feature>
<dbReference type="GO" id="GO:0005975">
    <property type="term" value="P:carbohydrate metabolic process"/>
    <property type="evidence" value="ECO:0007669"/>
    <property type="project" value="InterPro"/>
</dbReference>
<dbReference type="InterPro" id="IPR013783">
    <property type="entry name" value="Ig-like_fold"/>
</dbReference>
<dbReference type="SMART" id="SM00642">
    <property type="entry name" value="Aamy"/>
    <property type="match status" value="1"/>
</dbReference>
<dbReference type="InterPro" id="IPR017853">
    <property type="entry name" value="GH"/>
</dbReference>
<dbReference type="InterPro" id="IPR019492">
    <property type="entry name" value="Cyclo-malto-dextrinase_C"/>
</dbReference>
<feature type="chain" id="PRO_5004181556" evidence="3">
    <location>
        <begin position="23"/>
        <end position="641"/>
    </location>
</feature>
<dbReference type="eggNOG" id="COG0366">
    <property type="taxonomic scope" value="Bacteria"/>
</dbReference>
<dbReference type="KEGG" id="sdn:Sden_2031"/>
<dbReference type="CDD" id="cd11340">
    <property type="entry name" value="AmyAc_bac_CMD_like_3"/>
    <property type="match status" value="1"/>
</dbReference>
<reference evidence="5 6" key="1">
    <citation type="submission" date="2006-03" db="EMBL/GenBank/DDBJ databases">
        <title>Complete sequence of Shewanella denitrificans OS217.</title>
        <authorList>
            <consortium name="US DOE Joint Genome Institute"/>
            <person name="Copeland A."/>
            <person name="Lucas S."/>
            <person name="Lapidus A."/>
            <person name="Barry K."/>
            <person name="Detter J.C."/>
            <person name="Glavina del Rio T."/>
            <person name="Hammon N."/>
            <person name="Israni S."/>
            <person name="Dalin E."/>
            <person name="Tice H."/>
            <person name="Pitluck S."/>
            <person name="Brettin T."/>
            <person name="Bruce D."/>
            <person name="Han C."/>
            <person name="Tapia R."/>
            <person name="Gilna P."/>
            <person name="Kiss H."/>
            <person name="Schmutz J."/>
            <person name="Larimer F."/>
            <person name="Land M."/>
            <person name="Hauser L."/>
            <person name="Kyrpides N."/>
            <person name="Lykidis A."/>
            <person name="Richardson P."/>
        </authorList>
    </citation>
    <scope>NUCLEOTIDE SEQUENCE [LARGE SCALE GENOMIC DNA]</scope>
    <source>
        <strain evidence="6">OS217 / ATCC BAA-1090 / DSM 15013</strain>
    </source>
</reference>
<dbReference type="Pfam" id="PF10438">
    <property type="entry name" value="Cyc-maltodext_C"/>
    <property type="match status" value="1"/>
</dbReference>
<dbReference type="PANTHER" id="PTHR10357">
    <property type="entry name" value="ALPHA-AMYLASE FAMILY MEMBER"/>
    <property type="match status" value="1"/>
</dbReference>
<name>Q12ML2_SHEDO</name>
<dbReference type="HOGENOM" id="CLU_006462_7_3_6"/>
<feature type="domain" description="Glycosyl hydrolase family 13 catalytic" evidence="4">
    <location>
        <begin position="140"/>
        <end position="544"/>
    </location>
</feature>
<evidence type="ECO:0000313" key="6">
    <source>
        <dbReference type="Proteomes" id="UP000001982"/>
    </source>
</evidence>
<dbReference type="Pfam" id="PF09087">
    <property type="entry name" value="Cyc-maltodext_N"/>
    <property type="match status" value="1"/>
</dbReference>
<dbReference type="PANTHER" id="PTHR10357:SF210">
    <property type="entry name" value="MALTODEXTRIN GLUCOSIDASE"/>
    <property type="match status" value="1"/>
</dbReference>
<dbReference type="SUPFAM" id="SSF81296">
    <property type="entry name" value="E set domains"/>
    <property type="match status" value="1"/>
</dbReference>
<protein>
    <submittedName>
        <fullName evidence="5">Alpha amylase, catalytic region</fullName>
    </submittedName>
</protein>
<sequence length="641" mass="72143">MKKLTFTVATTLLMSAMNLAIAAQSPSSFTINAEPMFWWAGMENSQLELLIEGDNVAALTPKLSQQQGITLVKTERSTSPNHLFVTLDLHQAQPQTLTIDFYELNNPKKPATATLAYQLKPRTSDSKQRQGFSNKDVIYLITPDRFANGNPDNDNHTTMLEKVNRSDKDGRHGGDIQGIIEALPYLADLGVTQLWINPLLENNQEKYSYHGYSITNFYRIDPRFGSNQDYVNLVQQANKLGIGVIKDIVVNHMGSGHPWMTNFPSATWVNGQASLQQQLPLDFTNHRRTTVQDPYAASTDTQAFSDGWFTDTMPDMNQTDPHFATYLIQNSIWWVEYAGLSGIREDTYSYADKAFLTQWSKAIMTEYPKFNIVGEEWSPNPITVSYWQAGKHNKDGYVSHVPSMMDFPLYEKLIASLTQVEGWDTGLVNLYEMLANDVVYAEPTQLVLFEGNHDTNRLYSLMNEDLALFKMAMAYVLTSNRIPQIFYGTEVLMTSPTKDRNDGLVRSDFPGGWQGDSQNAITGDNLSPAQIEAQHFIKTLLNYRKHSDAIINGTLSHYAPQDGVYVQFRQAGDETLMSIYNKNSAPVNLALGRFAEHIGKHTQASNILEHTEFDLNDSISLTKKGVTLLKLSTLKLSTHKP</sequence>
<keyword evidence="3" id="KW-0732">Signal</keyword>
<dbReference type="InterPro" id="IPR013780">
    <property type="entry name" value="Glyco_hydro_b"/>
</dbReference>
<gene>
    <name evidence="5" type="ordered locus">Sden_2031</name>
</gene>
<dbReference type="GO" id="GO:0016798">
    <property type="term" value="F:hydrolase activity, acting on glycosyl bonds"/>
    <property type="evidence" value="ECO:0007669"/>
    <property type="project" value="UniProtKB-KW"/>
</dbReference>
<keyword evidence="1" id="KW-0378">Hydrolase</keyword>
<evidence type="ECO:0000256" key="2">
    <source>
        <dbReference type="ARBA" id="ARBA00023295"/>
    </source>
</evidence>
<dbReference type="AlphaFoldDB" id="Q12ML2"/>
<dbReference type="InterPro" id="IPR015171">
    <property type="entry name" value="Cyc-maltodext_N"/>
</dbReference>
<dbReference type="STRING" id="318161.Sden_2031"/>
<dbReference type="Gene3D" id="3.20.20.80">
    <property type="entry name" value="Glycosidases"/>
    <property type="match status" value="1"/>
</dbReference>
<dbReference type="CAZy" id="GH13">
    <property type="family name" value="Glycoside Hydrolase Family 13"/>
</dbReference>
<organism evidence="5 6">
    <name type="scientific">Shewanella denitrificans (strain OS217 / ATCC BAA-1090 / DSM 15013)</name>
    <dbReference type="NCBI Taxonomy" id="318161"/>
    <lineage>
        <taxon>Bacteria</taxon>
        <taxon>Pseudomonadati</taxon>
        <taxon>Pseudomonadota</taxon>
        <taxon>Gammaproteobacteria</taxon>
        <taxon>Alteromonadales</taxon>
        <taxon>Shewanellaceae</taxon>
        <taxon>Shewanella</taxon>
    </lineage>
</organism>
<keyword evidence="6" id="KW-1185">Reference proteome</keyword>
<dbReference type="Gene3D" id="2.60.40.1180">
    <property type="entry name" value="Golgi alpha-mannosidase II"/>
    <property type="match status" value="1"/>
</dbReference>
<dbReference type="RefSeq" id="WP_011496470.1">
    <property type="nucleotide sequence ID" value="NC_007954.1"/>
</dbReference>
<evidence type="ECO:0000256" key="3">
    <source>
        <dbReference type="SAM" id="SignalP"/>
    </source>
</evidence>
<evidence type="ECO:0000313" key="5">
    <source>
        <dbReference type="EMBL" id="ABE55314.1"/>
    </source>
</evidence>
<dbReference type="OrthoDB" id="9805159at2"/>
<dbReference type="Gene3D" id="2.60.40.10">
    <property type="entry name" value="Immunoglobulins"/>
    <property type="match status" value="1"/>
</dbReference>
<dbReference type="SUPFAM" id="SSF51011">
    <property type="entry name" value="Glycosyl hydrolase domain"/>
    <property type="match status" value="1"/>
</dbReference>